<evidence type="ECO:0000256" key="6">
    <source>
        <dbReference type="SAM" id="SignalP"/>
    </source>
</evidence>
<evidence type="ECO:0000313" key="7">
    <source>
        <dbReference type="Proteomes" id="UP001652623"/>
    </source>
</evidence>
<feature type="signal peptide" evidence="6">
    <location>
        <begin position="1"/>
        <end position="25"/>
    </location>
</feature>
<dbReference type="PANTHER" id="PTHR11010">
    <property type="entry name" value="PROTEASE S28 PRO-X CARBOXYPEPTIDASE-RELATED"/>
    <property type="match status" value="1"/>
</dbReference>
<keyword evidence="3 6" id="KW-0732">Signal</keyword>
<accession>A0ABM3IAY0</accession>
<dbReference type="Gene3D" id="1.20.120.980">
    <property type="entry name" value="Serine carboxypeptidase S28, SKS domain"/>
    <property type="match status" value="1"/>
</dbReference>
<keyword evidence="4" id="KW-0378">Hydrolase</keyword>
<dbReference type="RefSeq" id="XP_048324636.2">
    <property type="nucleotide sequence ID" value="XM_048468679.2"/>
</dbReference>
<comment type="similarity">
    <text evidence="1">Belongs to the peptidase S28 family.</text>
</comment>
<dbReference type="InterPro" id="IPR029058">
    <property type="entry name" value="AB_hydrolase_fold"/>
</dbReference>
<evidence type="ECO:0000256" key="2">
    <source>
        <dbReference type="ARBA" id="ARBA00022670"/>
    </source>
</evidence>
<dbReference type="Gene3D" id="3.40.50.1820">
    <property type="entry name" value="alpha/beta hydrolase"/>
    <property type="match status" value="1"/>
</dbReference>
<keyword evidence="2" id="KW-0645">Protease</keyword>
<feature type="chain" id="PRO_5045742793" evidence="6">
    <location>
        <begin position="26"/>
        <end position="499"/>
    </location>
</feature>
<evidence type="ECO:0000256" key="5">
    <source>
        <dbReference type="ARBA" id="ARBA00023180"/>
    </source>
</evidence>
<evidence type="ECO:0000256" key="3">
    <source>
        <dbReference type="ARBA" id="ARBA00022729"/>
    </source>
</evidence>
<dbReference type="Proteomes" id="UP001652623">
    <property type="component" value="Chromosome 10"/>
</dbReference>
<dbReference type="InterPro" id="IPR042269">
    <property type="entry name" value="Ser_carbopepase_S28_SKS"/>
</dbReference>
<proteinExistence type="inferred from homology"/>
<name>A0ABM3IAY0_ZIZJJ</name>
<dbReference type="SUPFAM" id="SSF53474">
    <property type="entry name" value="alpha/beta-Hydrolases"/>
    <property type="match status" value="1"/>
</dbReference>
<organism evidence="7 8">
    <name type="scientific">Ziziphus jujuba</name>
    <name type="common">Chinese jujube</name>
    <name type="synonym">Ziziphus sativa</name>
    <dbReference type="NCBI Taxonomy" id="326968"/>
    <lineage>
        <taxon>Eukaryota</taxon>
        <taxon>Viridiplantae</taxon>
        <taxon>Streptophyta</taxon>
        <taxon>Embryophyta</taxon>
        <taxon>Tracheophyta</taxon>
        <taxon>Spermatophyta</taxon>
        <taxon>Magnoliopsida</taxon>
        <taxon>eudicotyledons</taxon>
        <taxon>Gunneridae</taxon>
        <taxon>Pentapetalae</taxon>
        <taxon>rosids</taxon>
        <taxon>fabids</taxon>
        <taxon>Rosales</taxon>
        <taxon>Rhamnaceae</taxon>
        <taxon>Paliureae</taxon>
        <taxon>Ziziphus</taxon>
    </lineage>
</organism>
<evidence type="ECO:0000256" key="4">
    <source>
        <dbReference type="ARBA" id="ARBA00022801"/>
    </source>
</evidence>
<evidence type="ECO:0000313" key="8">
    <source>
        <dbReference type="RefSeq" id="XP_048324636.2"/>
    </source>
</evidence>
<dbReference type="InterPro" id="IPR008758">
    <property type="entry name" value="Peptidase_S28"/>
</dbReference>
<dbReference type="GeneID" id="107410543"/>
<reference evidence="8" key="1">
    <citation type="submission" date="2025-08" db="UniProtKB">
        <authorList>
            <consortium name="RefSeq"/>
        </authorList>
    </citation>
    <scope>IDENTIFICATION</scope>
    <source>
        <tissue evidence="8">Seedling</tissue>
    </source>
</reference>
<keyword evidence="7" id="KW-1185">Reference proteome</keyword>
<dbReference type="PANTHER" id="PTHR11010:SF96">
    <property type="entry name" value="LYSOSOMAL PRO-X CARBOXYPEPTIDASE-LIKE ISOFORM X1"/>
    <property type="match status" value="1"/>
</dbReference>
<evidence type="ECO:0000256" key="1">
    <source>
        <dbReference type="ARBA" id="ARBA00011079"/>
    </source>
</evidence>
<sequence length="499" mass="55785">MKSLSSSSHLLHLIFILILSNSASATEFKLNIPRLSPIGGLTLDDIQTSSSSLSSDFETFYYTQTLDHFNYRPESYTTFQQRYVINSKYWGGSKINAPILAYFGAEAPLDGDLTSIGFLTDNALQFNAFLVYIEHRYYGKSIPFGSRKEALRNASTLGYFNSAQAIADYAAILLHLKKKLDAQYSPIIVIGGSYGGMLASWFRLKYPHITLGALASSAPILYFDDITPQDGYYSIVTKDFREISENCYQTILNSWSEIDKIAVEQNGLLTLSQKFQTCEPLQESSELKLYLQSLYSRAAQYNRPPKYPVSQICGGIDGAPVGSDILDKVFAGVVARLGNISCYVNQPQNVSETTVGWRWQTCSEMVIPIGRGNDTMFPPAPFDLNAFTNRCIELYGVPPRPHWVTTYYGGHDIKLILQRFGSNIIFSNGLKDPYSSGGVLDDISDSILAVHTLNGSHCLDITRANESDPQWLVQQRKIEVKIIEGWISKYYADLAAFRK</sequence>
<protein>
    <submittedName>
        <fullName evidence="8">Uncharacterized protein LOC107410543</fullName>
    </submittedName>
</protein>
<gene>
    <name evidence="8" type="primary">LOC107410543</name>
</gene>
<keyword evidence="5" id="KW-0325">Glycoprotein</keyword>
<dbReference type="Pfam" id="PF05577">
    <property type="entry name" value="Peptidase_S28"/>
    <property type="match status" value="1"/>
</dbReference>